<comment type="caution">
    <text evidence="2">The sequence shown here is derived from an EMBL/GenBank/DDBJ whole genome shotgun (WGS) entry which is preliminary data.</text>
</comment>
<reference evidence="2 3" key="1">
    <citation type="submission" date="2014-01" db="EMBL/GenBank/DDBJ databases">
        <title>Plasmidome dynamics in the species complex Clostridium novyi sensu lato converts strains of independent lineages into distinctly different pathogens.</title>
        <authorList>
            <person name="Skarin H."/>
            <person name="Segerman B."/>
        </authorList>
    </citation>
    <scope>NUCLEOTIDE SEQUENCE [LARGE SCALE GENOMIC DNA]</scope>
    <source>
        <strain evidence="2 3">DC5</strain>
    </source>
</reference>
<evidence type="ECO:0000313" key="2">
    <source>
        <dbReference type="EMBL" id="KGN01910.1"/>
    </source>
</evidence>
<dbReference type="RefSeq" id="WP_039256792.1">
    <property type="nucleotide sequence ID" value="NZ_JDRY01000001.1"/>
</dbReference>
<organism evidence="2 3">
    <name type="scientific">Clostridium botulinum C/D str. DC5</name>
    <dbReference type="NCBI Taxonomy" id="1443128"/>
    <lineage>
        <taxon>Bacteria</taxon>
        <taxon>Bacillati</taxon>
        <taxon>Bacillota</taxon>
        <taxon>Clostridia</taxon>
        <taxon>Eubacteriales</taxon>
        <taxon>Clostridiaceae</taxon>
        <taxon>Clostridium</taxon>
    </lineage>
</organism>
<keyword evidence="1" id="KW-1133">Transmembrane helix</keyword>
<evidence type="ECO:0000256" key="1">
    <source>
        <dbReference type="SAM" id="Phobius"/>
    </source>
</evidence>
<evidence type="ECO:0000313" key="3">
    <source>
        <dbReference type="Proteomes" id="UP000030014"/>
    </source>
</evidence>
<dbReference type="Proteomes" id="UP000030014">
    <property type="component" value="Unassembled WGS sequence"/>
</dbReference>
<name>A0A0A0IKB5_CLOBO</name>
<gene>
    <name evidence="2" type="ORF">Z955_00485</name>
</gene>
<protein>
    <submittedName>
        <fullName evidence="2">N-terminal cleavage protein</fullName>
    </submittedName>
</protein>
<feature type="transmembrane region" description="Helical" evidence="1">
    <location>
        <begin position="6"/>
        <end position="28"/>
    </location>
</feature>
<keyword evidence="1" id="KW-0472">Membrane</keyword>
<proteinExistence type="predicted"/>
<keyword evidence="1" id="KW-0812">Transmembrane</keyword>
<dbReference type="EMBL" id="JDRY01000001">
    <property type="protein sequence ID" value="KGN01910.1"/>
    <property type="molecule type" value="Genomic_DNA"/>
</dbReference>
<dbReference type="AlphaFoldDB" id="A0A0A0IKB5"/>
<sequence length="156" mass="18020">MKKGYSLIEVLFSLCILSIIFVVEINMLSKENLRYKRNVIEDREECYCTNALDFIENEINDIKNKRIIIDENSIVLQKLDGDINKIDSISKGNGEGKIRILYDKAQNDKTICNIIVEGIKKFTILKKKNVIFISIESLKGRNFEKCIGLRKENQVS</sequence>
<accession>A0A0A0IKB5</accession>